<dbReference type="Pfam" id="PF04389">
    <property type="entry name" value="Peptidase_M28"/>
    <property type="match status" value="1"/>
</dbReference>
<feature type="chain" id="PRO_5013130465" description="Peptide hydrolase" evidence="4">
    <location>
        <begin position="16"/>
        <end position="349"/>
    </location>
</feature>
<dbReference type="InterPro" id="IPR007484">
    <property type="entry name" value="Peptidase_M28"/>
</dbReference>
<gene>
    <name evidence="6" type="ORF">CTHT_0056510</name>
</gene>
<dbReference type="GeneID" id="18259689"/>
<name>G0SCA3_CHATD</name>
<accession>G0SCA3</accession>
<dbReference type="Proteomes" id="UP000008066">
    <property type="component" value="Unassembled WGS sequence"/>
</dbReference>
<dbReference type="OrthoDB" id="3907302at2759"/>
<comment type="similarity">
    <text evidence="3">Belongs to the peptidase M28 family.</text>
</comment>
<feature type="signal peptide" evidence="4">
    <location>
        <begin position="1"/>
        <end position="15"/>
    </location>
</feature>
<organism evidence="7">
    <name type="scientific">Chaetomium thermophilum (strain DSM 1495 / CBS 144.50 / IMI 039719)</name>
    <name type="common">Thermochaetoides thermophila</name>
    <dbReference type="NCBI Taxonomy" id="759272"/>
    <lineage>
        <taxon>Eukaryota</taxon>
        <taxon>Fungi</taxon>
        <taxon>Dikarya</taxon>
        <taxon>Ascomycota</taxon>
        <taxon>Pezizomycotina</taxon>
        <taxon>Sordariomycetes</taxon>
        <taxon>Sordariomycetidae</taxon>
        <taxon>Sordariales</taxon>
        <taxon>Chaetomiaceae</taxon>
        <taxon>Thermochaetoides</taxon>
    </lineage>
</organism>
<evidence type="ECO:0000256" key="1">
    <source>
        <dbReference type="ARBA" id="ARBA00022679"/>
    </source>
</evidence>
<keyword evidence="3" id="KW-0378">Hydrolase</keyword>
<keyword evidence="4" id="KW-0732">Signal</keyword>
<dbReference type="eggNOG" id="KOG3946">
    <property type="taxonomic scope" value="Eukaryota"/>
</dbReference>
<protein>
    <recommendedName>
        <fullName evidence="3">Peptide hydrolase</fullName>
        <ecNumber evidence="3">3.4.-.-</ecNumber>
    </recommendedName>
</protein>
<evidence type="ECO:0000259" key="5">
    <source>
        <dbReference type="Pfam" id="PF04389"/>
    </source>
</evidence>
<keyword evidence="1" id="KW-0808">Transferase</keyword>
<evidence type="ECO:0000313" key="7">
    <source>
        <dbReference type="Proteomes" id="UP000008066"/>
    </source>
</evidence>
<dbReference type="EC" id="3.4.-.-" evidence="3"/>
<keyword evidence="3" id="KW-0862">Zinc</keyword>
<keyword evidence="2" id="KW-0012">Acyltransferase</keyword>
<sequence length="349" mass="39072">MKPLLLSLLTLPTLAYTPLSDHALTLLPPFKNTPRDPDPDFDPLASALLSPILRPRVPGTPGHAAVQHHFVSWVQKNLHPSWRIEWHNTTAETPIHGKGVRVPFANLVLRRDPPWVKPYLPGIITPEQYGGSEAVKGKRLKSEGDVARLTLAAHYDSLYKPEGFIGAIDSAVPCALVLYAAKAVDEALTRKWEAMARVREQRAAEGWDGLEDEDDDYEEEEKGLQIILFDGEEAWLKWSAEDSLYGSRALASTWSSLPYPSGSKYPTPLSSISLLLLLDLLGSPSPTIPSYFLHSHVHYLSLSNLESRLRKLNLLESSPRTPFLPDRDRDPRVVRGYVEDDHMPFLKRG</sequence>
<keyword evidence="7" id="KW-1185">Reference proteome</keyword>
<dbReference type="KEGG" id="cthr:CTHT_0056510"/>
<dbReference type="PANTHER" id="PTHR12283">
    <property type="entry name" value="GLUTAMINYL-PEPTIDE CYCLOTRANSFERASE"/>
    <property type="match status" value="1"/>
</dbReference>
<keyword evidence="3" id="KW-0479">Metal-binding</keyword>
<reference evidence="6 7" key="1">
    <citation type="journal article" date="2011" name="Cell">
        <title>Insight into structure and assembly of the nuclear pore complex by utilizing the genome of a eukaryotic thermophile.</title>
        <authorList>
            <person name="Amlacher S."/>
            <person name="Sarges P."/>
            <person name="Flemming D."/>
            <person name="van Noort V."/>
            <person name="Kunze R."/>
            <person name="Devos D.P."/>
            <person name="Arumugam M."/>
            <person name="Bork P."/>
            <person name="Hurt E."/>
        </authorList>
    </citation>
    <scope>NUCLEOTIDE SEQUENCE [LARGE SCALE GENOMIC DNA]</scope>
    <source>
        <strain evidence="7">DSM 1495 / CBS 144.50 / IMI 039719</strain>
    </source>
</reference>
<dbReference type="HOGENOM" id="CLU_045003_0_0_1"/>
<feature type="domain" description="Peptidase M28" evidence="5">
    <location>
        <begin position="147"/>
        <end position="349"/>
    </location>
</feature>
<evidence type="ECO:0000256" key="3">
    <source>
        <dbReference type="RuleBase" id="RU361240"/>
    </source>
</evidence>
<dbReference type="Gene3D" id="3.40.630.10">
    <property type="entry name" value="Zn peptidases"/>
    <property type="match status" value="1"/>
</dbReference>
<evidence type="ECO:0000313" key="6">
    <source>
        <dbReference type="EMBL" id="EGS19029.1"/>
    </source>
</evidence>
<dbReference type="PANTHER" id="PTHR12283:SF6">
    <property type="entry name" value="GLUTAMINYL-PEPTIDE CYCLOTRANSFERASE-RELATED"/>
    <property type="match status" value="1"/>
</dbReference>
<dbReference type="SUPFAM" id="SSF53187">
    <property type="entry name" value="Zn-dependent exopeptidases"/>
    <property type="match status" value="1"/>
</dbReference>
<dbReference type="GO" id="GO:0008233">
    <property type="term" value="F:peptidase activity"/>
    <property type="evidence" value="ECO:0007669"/>
    <property type="project" value="UniProtKB-KW"/>
</dbReference>
<dbReference type="InterPro" id="IPR040234">
    <property type="entry name" value="QC/QCL"/>
</dbReference>
<dbReference type="GO" id="GO:0008270">
    <property type="term" value="F:zinc ion binding"/>
    <property type="evidence" value="ECO:0007669"/>
    <property type="project" value="TreeGrafter"/>
</dbReference>
<dbReference type="GO" id="GO:0016603">
    <property type="term" value="F:glutaminyl-peptide cyclotransferase activity"/>
    <property type="evidence" value="ECO:0007669"/>
    <property type="project" value="TreeGrafter"/>
</dbReference>
<dbReference type="AlphaFoldDB" id="G0SCA3"/>
<evidence type="ECO:0000256" key="4">
    <source>
        <dbReference type="SAM" id="SignalP"/>
    </source>
</evidence>
<dbReference type="GO" id="GO:0006508">
    <property type="term" value="P:proteolysis"/>
    <property type="evidence" value="ECO:0007669"/>
    <property type="project" value="UniProtKB-KW"/>
</dbReference>
<dbReference type="EMBL" id="GL988045">
    <property type="protein sequence ID" value="EGS19029.1"/>
    <property type="molecule type" value="Genomic_DNA"/>
</dbReference>
<dbReference type="RefSeq" id="XP_006695974.1">
    <property type="nucleotide sequence ID" value="XM_006695911.1"/>
</dbReference>
<proteinExistence type="inferred from homology"/>
<evidence type="ECO:0000256" key="2">
    <source>
        <dbReference type="ARBA" id="ARBA00023315"/>
    </source>
</evidence>
<keyword evidence="3" id="KW-0645">Protease</keyword>